<name>A0A917WYZ9_9BACI</name>
<dbReference type="Gene3D" id="3.30.300.210">
    <property type="entry name" value="Nutrient germinant receptor protein C, domain 3"/>
    <property type="match status" value="1"/>
</dbReference>
<dbReference type="InterPro" id="IPR008844">
    <property type="entry name" value="Spore_GerAC-like"/>
</dbReference>
<evidence type="ECO:0000259" key="8">
    <source>
        <dbReference type="Pfam" id="PF05504"/>
    </source>
</evidence>
<organism evidence="10 11">
    <name type="scientific">Paraliobacillus quinghaiensis</name>
    <dbReference type="NCBI Taxonomy" id="470815"/>
    <lineage>
        <taxon>Bacteria</taxon>
        <taxon>Bacillati</taxon>
        <taxon>Bacillota</taxon>
        <taxon>Bacilli</taxon>
        <taxon>Bacillales</taxon>
        <taxon>Bacillaceae</taxon>
        <taxon>Paraliobacillus</taxon>
    </lineage>
</organism>
<evidence type="ECO:0000256" key="4">
    <source>
        <dbReference type="ARBA" id="ARBA00022729"/>
    </source>
</evidence>
<comment type="subcellular location">
    <subcellularLocation>
        <location evidence="1">Membrane</location>
        <topology evidence="1">Lipid-anchor</topology>
    </subcellularLocation>
</comment>
<reference evidence="10" key="1">
    <citation type="journal article" date="2014" name="Int. J. Syst. Evol. Microbiol.">
        <title>Complete genome sequence of Corynebacterium casei LMG S-19264T (=DSM 44701T), isolated from a smear-ripened cheese.</title>
        <authorList>
            <consortium name="US DOE Joint Genome Institute (JGI-PGF)"/>
            <person name="Walter F."/>
            <person name="Albersmeier A."/>
            <person name="Kalinowski J."/>
            <person name="Ruckert C."/>
        </authorList>
    </citation>
    <scope>NUCLEOTIDE SEQUENCE</scope>
    <source>
        <strain evidence="10">CGMCC 1.6333</strain>
    </source>
</reference>
<dbReference type="OrthoDB" id="9816067at2"/>
<dbReference type="RefSeq" id="WP_117157282.1">
    <property type="nucleotide sequence ID" value="NZ_BMLG01000033.1"/>
</dbReference>
<dbReference type="Pfam" id="PF25198">
    <property type="entry name" value="Spore_GerAC_N"/>
    <property type="match status" value="1"/>
</dbReference>
<evidence type="ECO:0000256" key="5">
    <source>
        <dbReference type="ARBA" id="ARBA00023136"/>
    </source>
</evidence>
<dbReference type="InterPro" id="IPR038501">
    <property type="entry name" value="Spore_GerAC_C_sf"/>
</dbReference>
<dbReference type="PROSITE" id="PS51257">
    <property type="entry name" value="PROKAR_LIPOPROTEIN"/>
    <property type="match status" value="1"/>
</dbReference>
<evidence type="ECO:0000256" key="3">
    <source>
        <dbReference type="ARBA" id="ARBA00022544"/>
    </source>
</evidence>
<dbReference type="GO" id="GO:0009847">
    <property type="term" value="P:spore germination"/>
    <property type="evidence" value="ECO:0007669"/>
    <property type="project" value="InterPro"/>
</dbReference>
<evidence type="ECO:0000313" key="11">
    <source>
        <dbReference type="Proteomes" id="UP000618460"/>
    </source>
</evidence>
<comment type="caution">
    <text evidence="10">The sequence shown here is derived from an EMBL/GenBank/DDBJ whole genome shotgun (WGS) entry which is preliminary data.</text>
</comment>
<reference evidence="10" key="2">
    <citation type="submission" date="2020-09" db="EMBL/GenBank/DDBJ databases">
        <authorList>
            <person name="Sun Q."/>
            <person name="Zhou Y."/>
        </authorList>
    </citation>
    <scope>NUCLEOTIDE SEQUENCE</scope>
    <source>
        <strain evidence="10">CGMCC 1.6333</strain>
    </source>
</reference>
<keyword evidence="4" id="KW-0732">Signal</keyword>
<dbReference type="GO" id="GO:0016020">
    <property type="term" value="C:membrane"/>
    <property type="evidence" value="ECO:0007669"/>
    <property type="project" value="UniProtKB-SubCell"/>
</dbReference>
<dbReference type="AlphaFoldDB" id="A0A917WYZ9"/>
<dbReference type="InterPro" id="IPR046953">
    <property type="entry name" value="Spore_GerAC-like_C"/>
</dbReference>
<feature type="domain" description="Spore germination protein N-terminal" evidence="9">
    <location>
        <begin position="22"/>
        <end position="195"/>
    </location>
</feature>
<gene>
    <name evidence="10" type="primary">yfkR</name>
    <name evidence="10" type="ORF">GCM10011351_31390</name>
</gene>
<keyword evidence="7" id="KW-0449">Lipoprotein</keyword>
<dbReference type="Pfam" id="PF05504">
    <property type="entry name" value="Spore_GerAC"/>
    <property type="match status" value="1"/>
</dbReference>
<evidence type="ECO:0000256" key="1">
    <source>
        <dbReference type="ARBA" id="ARBA00004635"/>
    </source>
</evidence>
<dbReference type="NCBIfam" id="TIGR02887">
    <property type="entry name" value="spore_ger_x_C"/>
    <property type="match status" value="1"/>
</dbReference>
<evidence type="ECO:0000256" key="6">
    <source>
        <dbReference type="ARBA" id="ARBA00023139"/>
    </source>
</evidence>
<comment type="similarity">
    <text evidence="2">Belongs to the GerABKC lipoprotein family.</text>
</comment>
<dbReference type="PANTHER" id="PTHR35789:SF1">
    <property type="entry name" value="SPORE GERMINATION PROTEIN B3"/>
    <property type="match status" value="1"/>
</dbReference>
<dbReference type="PANTHER" id="PTHR35789">
    <property type="entry name" value="SPORE GERMINATION PROTEIN B3"/>
    <property type="match status" value="1"/>
</dbReference>
<sequence>MKNFCKIIFIFILFILLTGCYDKAELEQQSYVIAIGLDKGEKEGTFSFTFQIANPEVGSTLSAGSDEEAEETISITGNDIVTATNTANSFVTKRIVLDQTKVIVVSEELARSEDFLRVIQSASRTPQIRRGVEMIVSKEKASDFLNNNDPKMEQRPHKYYQYMLNRAKQTGIIPEADLHRFFQITEGDADLFLAIYATTEKAETEDTGTEDEYIAGQIPQEGGNVTQFMGSAVFKEGMLIDIIDGQETRICNTLDKTMGMEELLSTYPDPIAPKYRISADYSQKEEPVIDVSYNKKTNHAKISVTVSFNLEILAIPSMIDYAQNEKNQKILRKSIEKNLENKTKELIQISQEEYGSDPFYWSLYIRKFFKDIPAYEKGDWNKKIFPNAEIDVNFVLKRLDFGKMLNDSNLNDVRD</sequence>
<feature type="domain" description="Spore germination GerAC-like C-terminal" evidence="8">
    <location>
        <begin position="229"/>
        <end position="397"/>
    </location>
</feature>
<protein>
    <submittedName>
        <fullName evidence="10">Spore germination protein YfkR</fullName>
    </submittedName>
</protein>
<keyword evidence="6" id="KW-0564">Palmitate</keyword>
<accession>A0A917WYZ9</accession>
<evidence type="ECO:0000313" key="10">
    <source>
        <dbReference type="EMBL" id="GGM43138.1"/>
    </source>
</evidence>
<evidence type="ECO:0000256" key="2">
    <source>
        <dbReference type="ARBA" id="ARBA00007886"/>
    </source>
</evidence>
<dbReference type="InterPro" id="IPR057336">
    <property type="entry name" value="GerAC_N"/>
</dbReference>
<dbReference type="Proteomes" id="UP000618460">
    <property type="component" value="Unassembled WGS sequence"/>
</dbReference>
<proteinExistence type="inferred from homology"/>
<keyword evidence="11" id="KW-1185">Reference proteome</keyword>
<keyword evidence="3" id="KW-0309">Germination</keyword>
<evidence type="ECO:0000259" key="9">
    <source>
        <dbReference type="Pfam" id="PF25198"/>
    </source>
</evidence>
<evidence type="ECO:0000256" key="7">
    <source>
        <dbReference type="ARBA" id="ARBA00023288"/>
    </source>
</evidence>
<dbReference type="EMBL" id="BMLG01000033">
    <property type="protein sequence ID" value="GGM43138.1"/>
    <property type="molecule type" value="Genomic_DNA"/>
</dbReference>
<keyword evidence="5" id="KW-0472">Membrane</keyword>